<evidence type="ECO:0000313" key="2">
    <source>
        <dbReference type="Proteomes" id="UP000000322"/>
    </source>
</evidence>
<proteinExistence type="predicted"/>
<gene>
    <name evidence="1" type="ordered locus">Sked_22160</name>
</gene>
<evidence type="ECO:0000313" key="1">
    <source>
        <dbReference type="EMBL" id="ACZ22135.1"/>
    </source>
</evidence>
<reference evidence="1 2" key="1">
    <citation type="journal article" date="2009" name="Stand. Genomic Sci.">
        <title>Complete genome sequence of Sanguibacter keddieii type strain (ST-74).</title>
        <authorList>
            <person name="Ivanova N."/>
            <person name="Sikorski J."/>
            <person name="Sims D."/>
            <person name="Brettin T."/>
            <person name="Detter J.C."/>
            <person name="Han C."/>
            <person name="Lapidus A."/>
            <person name="Copeland A."/>
            <person name="Glavina Del Rio T."/>
            <person name="Nolan M."/>
            <person name="Chen F."/>
            <person name="Lucas S."/>
            <person name="Tice H."/>
            <person name="Cheng J.F."/>
            <person name="Bruce D."/>
            <person name="Goodwin L."/>
            <person name="Pitluck S."/>
            <person name="Pati A."/>
            <person name="Mavromatis K."/>
            <person name="Chen A."/>
            <person name="Palaniappan K."/>
            <person name="D'haeseleer P."/>
            <person name="Chain P."/>
            <person name="Bristow J."/>
            <person name="Eisen J.A."/>
            <person name="Markowitz V."/>
            <person name="Hugenholtz P."/>
            <person name="Goker M."/>
            <person name="Pukall R."/>
            <person name="Klenk H.P."/>
            <person name="Kyrpides N.C."/>
        </authorList>
    </citation>
    <scope>NUCLEOTIDE SEQUENCE [LARGE SCALE GENOMIC DNA]</scope>
    <source>
        <strain evidence="2">ATCC 51767 / DSM 10542 / NCFB 3025 / ST-74</strain>
    </source>
</reference>
<dbReference type="RefSeq" id="WP_012867204.1">
    <property type="nucleotide sequence ID" value="NC_013521.1"/>
</dbReference>
<sequence length="50" mass="5656">MPDQTERTLASLDDALRPLDTLVDRPVDEHPAVFEAVHESLRRTLTEPDS</sequence>
<dbReference type="HOGENOM" id="CLU_3122498_0_0_11"/>
<accession>D1BIF8</accession>
<keyword evidence="2" id="KW-1185">Reference proteome</keyword>
<dbReference type="AlphaFoldDB" id="D1BIF8"/>
<dbReference type="Proteomes" id="UP000000322">
    <property type="component" value="Chromosome"/>
</dbReference>
<organism evidence="1 2">
    <name type="scientific">Sanguibacter keddieii (strain ATCC 51767 / DSM 10542 / NCFB 3025 / ST-74)</name>
    <dbReference type="NCBI Taxonomy" id="446469"/>
    <lineage>
        <taxon>Bacteria</taxon>
        <taxon>Bacillati</taxon>
        <taxon>Actinomycetota</taxon>
        <taxon>Actinomycetes</taxon>
        <taxon>Micrococcales</taxon>
        <taxon>Sanguibacteraceae</taxon>
        <taxon>Sanguibacter</taxon>
    </lineage>
</organism>
<protein>
    <submittedName>
        <fullName evidence="1">Uncharacterized protein</fullName>
    </submittedName>
</protein>
<dbReference type="KEGG" id="ske:Sked_22160"/>
<name>D1BIF8_SANKS</name>
<dbReference type="EMBL" id="CP001819">
    <property type="protein sequence ID" value="ACZ22135.1"/>
    <property type="molecule type" value="Genomic_DNA"/>
</dbReference>
<dbReference type="STRING" id="446469.Sked_22160"/>